<keyword evidence="6 8" id="KW-1133">Transmembrane helix</keyword>
<dbReference type="Proteomes" id="UP000885706">
    <property type="component" value="Unassembled WGS sequence"/>
</dbReference>
<keyword evidence="4" id="KW-1003">Cell membrane</keyword>
<feature type="transmembrane region" description="Helical" evidence="8">
    <location>
        <begin position="203"/>
        <end position="225"/>
    </location>
</feature>
<dbReference type="GO" id="GO:0005886">
    <property type="term" value="C:plasma membrane"/>
    <property type="evidence" value="ECO:0007669"/>
    <property type="project" value="UniProtKB-SubCell"/>
</dbReference>
<evidence type="ECO:0000256" key="7">
    <source>
        <dbReference type="ARBA" id="ARBA00023136"/>
    </source>
</evidence>
<dbReference type="PANTHER" id="PTHR21716">
    <property type="entry name" value="TRANSMEMBRANE PROTEIN"/>
    <property type="match status" value="1"/>
</dbReference>
<name>A0A7V0NEN2_DESA2</name>
<feature type="transmembrane region" description="Helical" evidence="8">
    <location>
        <begin position="231"/>
        <end position="260"/>
    </location>
</feature>
<evidence type="ECO:0000256" key="1">
    <source>
        <dbReference type="ARBA" id="ARBA00004651"/>
    </source>
</evidence>
<dbReference type="Pfam" id="PF01594">
    <property type="entry name" value="AI-2E_transport"/>
    <property type="match status" value="1"/>
</dbReference>
<comment type="subcellular location">
    <subcellularLocation>
        <location evidence="1">Cell membrane</location>
        <topology evidence="1">Multi-pass membrane protein</topology>
    </subcellularLocation>
</comment>
<feature type="transmembrane region" description="Helical" evidence="8">
    <location>
        <begin position="267"/>
        <end position="288"/>
    </location>
</feature>
<evidence type="ECO:0000256" key="4">
    <source>
        <dbReference type="ARBA" id="ARBA00022475"/>
    </source>
</evidence>
<feature type="transmembrane region" description="Helical" evidence="8">
    <location>
        <begin position="141"/>
        <end position="165"/>
    </location>
</feature>
<gene>
    <name evidence="9" type="ORF">ENF30_01270</name>
</gene>
<comment type="caution">
    <text evidence="9">The sequence shown here is derived from an EMBL/GenBank/DDBJ whole genome shotgun (WGS) entry which is preliminary data.</text>
</comment>
<comment type="similarity">
    <text evidence="2">Belongs to the autoinducer-2 exporter (AI-2E) (TC 2.A.86) family.</text>
</comment>
<keyword evidence="7 8" id="KW-0472">Membrane</keyword>
<evidence type="ECO:0000256" key="5">
    <source>
        <dbReference type="ARBA" id="ARBA00022692"/>
    </source>
</evidence>
<sequence>MDNTNQQKILEISWVTILRVVTALAVLYFLFLIKDLLVWFLFALIISVLFNPAINFLQRKHIPRTLAAMVVYLGIFSLLGIFLWRLAPILLSELKEFSMRLPEYFEDVSPYLKGLRIAAFESFQSFSQAIESLLFRSSANIFTALGTFFGSVFSAITIFAIAFFLSLEEKGVERTIYLLAPHDYKEKALAVWRNTQKKITWWFGVRVLGVLFVGLLTGITCFALNVKYAAFFGILAGISDFIVTFGPLFTGGIIAILIALSSLPKAFIFVIAFTFIQQIEGHVLLPVLTKKFLRLPPALVLMAILIGGKLWGVLGAILAIPLMGMLFEFIKGLLEKKDHHQASQISSETSS</sequence>
<dbReference type="InterPro" id="IPR002549">
    <property type="entry name" value="AI-2E-like"/>
</dbReference>
<proteinExistence type="inferred from homology"/>
<feature type="transmembrane region" description="Helical" evidence="8">
    <location>
        <begin position="300"/>
        <end position="327"/>
    </location>
</feature>
<feature type="transmembrane region" description="Helical" evidence="8">
    <location>
        <begin position="12"/>
        <end position="31"/>
    </location>
</feature>
<evidence type="ECO:0000256" key="2">
    <source>
        <dbReference type="ARBA" id="ARBA00009773"/>
    </source>
</evidence>
<evidence type="ECO:0000256" key="3">
    <source>
        <dbReference type="ARBA" id="ARBA00022448"/>
    </source>
</evidence>
<evidence type="ECO:0000256" key="8">
    <source>
        <dbReference type="SAM" id="Phobius"/>
    </source>
</evidence>
<reference evidence="9" key="1">
    <citation type="journal article" date="2020" name="mSystems">
        <title>Genome- and Community-Level Interaction Insights into Carbon Utilization and Element Cycling Functions of Hydrothermarchaeota in Hydrothermal Sediment.</title>
        <authorList>
            <person name="Zhou Z."/>
            <person name="Liu Y."/>
            <person name="Xu W."/>
            <person name="Pan J."/>
            <person name="Luo Z.H."/>
            <person name="Li M."/>
        </authorList>
    </citation>
    <scope>NUCLEOTIDE SEQUENCE [LARGE SCALE GENOMIC DNA]</scope>
    <source>
        <strain evidence="9">HyVt-113</strain>
    </source>
</reference>
<evidence type="ECO:0000256" key="6">
    <source>
        <dbReference type="ARBA" id="ARBA00022989"/>
    </source>
</evidence>
<dbReference type="GO" id="GO:0055085">
    <property type="term" value="P:transmembrane transport"/>
    <property type="evidence" value="ECO:0007669"/>
    <property type="project" value="TreeGrafter"/>
</dbReference>
<keyword evidence="5 8" id="KW-0812">Transmembrane</keyword>
<accession>A0A7V0NEN2</accession>
<feature type="transmembrane region" description="Helical" evidence="8">
    <location>
        <begin position="37"/>
        <end position="57"/>
    </location>
</feature>
<keyword evidence="3" id="KW-0813">Transport</keyword>
<protein>
    <submittedName>
        <fullName evidence="9">AI-2E family transporter</fullName>
    </submittedName>
</protein>
<dbReference type="PANTHER" id="PTHR21716:SF53">
    <property type="entry name" value="PERMEASE PERM-RELATED"/>
    <property type="match status" value="1"/>
</dbReference>
<feature type="transmembrane region" description="Helical" evidence="8">
    <location>
        <begin position="69"/>
        <end position="91"/>
    </location>
</feature>
<evidence type="ECO:0000313" key="9">
    <source>
        <dbReference type="EMBL" id="HDD35408.1"/>
    </source>
</evidence>
<organism evidence="9">
    <name type="scientific">Desulfofervidus auxilii</name>
    <dbReference type="NCBI Taxonomy" id="1621989"/>
    <lineage>
        <taxon>Bacteria</taxon>
        <taxon>Pseudomonadati</taxon>
        <taxon>Thermodesulfobacteriota</taxon>
        <taxon>Candidatus Desulfofervidia</taxon>
        <taxon>Candidatus Desulfofervidales</taxon>
        <taxon>Candidatus Desulfofervidaceae</taxon>
        <taxon>Candidatus Desulfofervidus</taxon>
    </lineage>
</organism>
<dbReference type="EMBL" id="DQWQ01000057">
    <property type="protein sequence ID" value="HDD35408.1"/>
    <property type="molecule type" value="Genomic_DNA"/>
</dbReference>
<dbReference type="AlphaFoldDB" id="A0A7V0NEN2"/>